<comment type="caution">
    <text evidence="1">The sequence shown here is derived from an EMBL/GenBank/DDBJ whole genome shotgun (WGS) entry which is preliminary data.</text>
</comment>
<reference evidence="1" key="1">
    <citation type="submission" date="2023-06" db="EMBL/GenBank/DDBJ databases">
        <title>Genome-scale phylogeny and comparative genomics of the fungal order Sordariales.</title>
        <authorList>
            <consortium name="Lawrence Berkeley National Laboratory"/>
            <person name="Hensen N."/>
            <person name="Bonometti L."/>
            <person name="Westerberg I."/>
            <person name="Brannstrom I.O."/>
            <person name="Guillou S."/>
            <person name="Cros-Aarteil S."/>
            <person name="Calhoun S."/>
            <person name="Haridas S."/>
            <person name="Kuo A."/>
            <person name="Mondo S."/>
            <person name="Pangilinan J."/>
            <person name="Riley R."/>
            <person name="Labutti K."/>
            <person name="Andreopoulos B."/>
            <person name="Lipzen A."/>
            <person name="Chen C."/>
            <person name="Yanf M."/>
            <person name="Daum C."/>
            <person name="Ng V."/>
            <person name="Clum A."/>
            <person name="Steindorff A."/>
            <person name="Ohm R."/>
            <person name="Martin F."/>
            <person name="Silar P."/>
            <person name="Natvig D."/>
            <person name="Lalanne C."/>
            <person name="Gautier V."/>
            <person name="Ament-Velasquez S.L."/>
            <person name="Kruys A."/>
            <person name="Hutchinson M.I."/>
            <person name="Powell A.J."/>
            <person name="Barry K."/>
            <person name="Miller A.N."/>
            <person name="Grigoriev I.V."/>
            <person name="Debuchy R."/>
            <person name="Gladieux P."/>
            <person name="Thoren M.H."/>
            <person name="Johannesson H."/>
        </authorList>
    </citation>
    <scope>NUCLEOTIDE SEQUENCE</scope>
    <source>
        <strain evidence="1">PSN4</strain>
    </source>
</reference>
<organism evidence="1 2">
    <name type="scientific">Echria macrotheca</name>
    <dbReference type="NCBI Taxonomy" id="438768"/>
    <lineage>
        <taxon>Eukaryota</taxon>
        <taxon>Fungi</taxon>
        <taxon>Dikarya</taxon>
        <taxon>Ascomycota</taxon>
        <taxon>Pezizomycotina</taxon>
        <taxon>Sordariomycetes</taxon>
        <taxon>Sordariomycetidae</taxon>
        <taxon>Sordariales</taxon>
        <taxon>Schizotheciaceae</taxon>
        <taxon>Echria</taxon>
    </lineage>
</organism>
<dbReference type="AlphaFoldDB" id="A0AAJ0B8K5"/>
<sequence length="238" mass="26883">MALFFSLHQRAWRKVPARVGHPAGASMLVLVEKSARSRRSAPERIRSWPLIGVHRGHNTAVALDPVCAPTVASRRHRGRWRVASAVPLSRLTGRRPQRQRRRERDAERGSLVVDEVACAIPTHRRLGRVFARPQCRRRGIITSWSWPHADLGSWGRLRRLGARPDRLADRRTPWKASPLDECSFRATLPCTSHRSQQPLSLNLGAALMASLAQPPPSRWISPIQIRPPPFPLYHPAVC</sequence>
<evidence type="ECO:0000313" key="1">
    <source>
        <dbReference type="EMBL" id="KAK1752152.1"/>
    </source>
</evidence>
<dbReference type="EMBL" id="MU839840">
    <property type="protein sequence ID" value="KAK1752152.1"/>
    <property type="molecule type" value="Genomic_DNA"/>
</dbReference>
<name>A0AAJ0B8K5_9PEZI</name>
<accession>A0AAJ0B8K5</accession>
<proteinExistence type="predicted"/>
<keyword evidence="2" id="KW-1185">Reference proteome</keyword>
<dbReference type="Proteomes" id="UP001239445">
    <property type="component" value="Unassembled WGS sequence"/>
</dbReference>
<gene>
    <name evidence="1" type="ORF">QBC47DRAFT_67617</name>
</gene>
<evidence type="ECO:0000313" key="2">
    <source>
        <dbReference type="Proteomes" id="UP001239445"/>
    </source>
</evidence>
<protein>
    <submittedName>
        <fullName evidence="1">Uncharacterized protein</fullName>
    </submittedName>
</protein>